<keyword evidence="8 18" id="KW-0812">Transmembrane</keyword>
<dbReference type="InterPro" id="IPR003594">
    <property type="entry name" value="HATPase_dom"/>
</dbReference>
<evidence type="ECO:0000259" key="20">
    <source>
        <dbReference type="PROSITE" id="PS50110"/>
    </source>
</evidence>
<comment type="similarity">
    <text evidence="3">In the N-terminal section; belongs to the phytochrome family.</text>
</comment>
<keyword evidence="13" id="KW-0902">Two-component regulatory system</keyword>
<dbReference type="SUPFAM" id="SSF55785">
    <property type="entry name" value="PYP-like sensor domain (PAS domain)"/>
    <property type="match status" value="6"/>
</dbReference>
<dbReference type="GO" id="GO:0005524">
    <property type="term" value="F:ATP binding"/>
    <property type="evidence" value="ECO:0007669"/>
    <property type="project" value="UniProtKB-KW"/>
</dbReference>
<evidence type="ECO:0000256" key="14">
    <source>
        <dbReference type="ARBA" id="ARBA00023136"/>
    </source>
</evidence>
<feature type="domain" description="PAC" evidence="22">
    <location>
        <begin position="918"/>
        <end position="970"/>
    </location>
</feature>
<feature type="domain" description="PAC" evidence="22">
    <location>
        <begin position="409"/>
        <end position="460"/>
    </location>
</feature>
<dbReference type="PANTHER" id="PTHR45339:SF1">
    <property type="entry name" value="HYBRID SIGNAL TRANSDUCTION HISTIDINE KINASE J"/>
    <property type="match status" value="1"/>
</dbReference>
<evidence type="ECO:0000256" key="17">
    <source>
        <dbReference type="PROSITE-ProRule" id="PRU00169"/>
    </source>
</evidence>
<dbReference type="FunFam" id="1.10.287.130:FF:000004">
    <property type="entry name" value="Ethylene receptor 1"/>
    <property type="match status" value="1"/>
</dbReference>
<keyword evidence="7" id="KW-0808">Transferase</keyword>
<dbReference type="InterPro" id="IPR036641">
    <property type="entry name" value="HPT_dom_sf"/>
</dbReference>
<feature type="domain" description="Response regulatory" evidence="20">
    <location>
        <begin position="1749"/>
        <end position="1866"/>
    </location>
</feature>
<feature type="domain" description="PAS" evidence="21">
    <location>
        <begin position="334"/>
        <end position="407"/>
    </location>
</feature>
<dbReference type="Pfam" id="PF13426">
    <property type="entry name" value="PAS_9"/>
    <property type="match status" value="2"/>
</dbReference>
<evidence type="ECO:0000259" key="24">
    <source>
        <dbReference type="PROSITE" id="PS50894"/>
    </source>
</evidence>
<dbReference type="EMBL" id="LXQD01000073">
    <property type="protein sequence ID" value="RCJ39568.1"/>
    <property type="molecule type" value="Genomic_DNA"/>
</dbReference>
<dbReference type="PRINTS" id="PR00344">
    <property type="entry name" value="BCTRLSENSOR"/>
</dbReference>
<dbReference type="PROSITE" id="PS50112">
    <property type="entry name" value="PAS"/>
    <property type="match status" value="6"/>
</dbReference>
<evidence type="ECO:0000256" key="1">
    <source>
        <dbReference type="ARBA" id="ARBA00000085"/>
    </source>
</evidence>
<reference evidence="25" key="1">
    <citation type="submission" date="2016-04" db="EMBL/GenBank/DDBJ databases">
        <authorList>
            <person name="Tabuchi Yagui T.R."/>
        </authorList>
    </citation>
    <scope>NUCLEOTIDE SEQUENCE [LARGE SCALE GENOMIC DNA]</scope>
    <source>
        <strain evidence="25">NIES-26</strain>
    </source>
</reference>
<dbReference type="CDD" id="cd16922">
    <property type="entry name" value="HATPase_EvgS-ArcB-TorS-like"/>
    <property type="match status" value="1"/>
</dbReference>
<feature type="modified residue" description="4-aspartylphosphate" evidence="17">
    <location>
        <position position="1798"/>
    </location>
</feature>
<keyword evidence="6 17" id="KW-0597">Phosphoprotein</keyword>
<dbReference type="InterPro" id="IPR006189">
    <property type="entry name" value="CHASE_dom"/>
</dbReference>
<dbReference type="PROSITE" id="PS50110">
    <property type="entry name" value="RESPONSE_REGULATORY"/>
    <property type="match status" value="2"/>
</dbReference>
<evidence type="ECO:0000313" key="25">
    <source>
        <dbReference type="EMBL" id="RCJ39568.1"/>
    </source>
</evidence>
<sequence>MLLPFFVGILVSIAVVILWQRLLIEEKTDIKQLIQQQAIAIKTELTSELNSHILALERMQRHWELHDGIPQKQWEAQAADHVKDYKGYQAIERVDSSLQVRWIVPLAGNEAAQNLDLSQEPRRRAALELARDRHQITLTRTINLVQGGKGFLAYLPVFVENKFDGFILGVFQHQALLDAVVHIPYGYKIKVFDNQELIYSNNLPEVEGQRGGHFRAGVPPVEESVHRRGAGGHTGRGKALSTPESPWQQEVNLDLYGINWRIQVYPTPELLTNLRSPLPRVVLVAGLLVAGMLTLSIYFAQATKLSNQVIAAINQELAQKILEQEQTEIALRASETRLRQLLETVKVIPWEVDLKTWRFTYVGPQAEALLNYPIEEWYQENFWLDRVHPHDREKSLKFCLEAIARGENHEFEYRMLAADGRVIWLRDIVSVVQEAGTPSILRGFMFDITDLKLVEETLRLRERALAATNNGIVIADARLANNPVIYVNSAFEQITGYSATEVIGHNCRFLQSTDIQQQPIINELRSAIKTGKSCKVILRNYRKDGILFWNELSISPIHDENGQLTHFIGIQNDISDRAFAEAALREKEERWQLALQGNNDGIWDWNVKTQEVFFSPRWKDILGYEEHEICHHVEEWAKRVHPDDMETVLLLIRDHFAKKTPFYISEHRVRCKNGSYKWILDRGQALWDEQGNAVRMVGSYTDITIRKQMEEALKESEARFRTMADSAPVLLWVSDTNALRTFFNQTWLNFTGRTLEQELGHGWAEGIHPEDLQNSLDNYFSAFAARQPFEMELQLRRADGEYRWILDTGVPRFNPDSSFAGFIGSCVDISDRQAALRDRKQAEASLRRQALTFENMYDGVIITDLRGNIIDWNSAAQRMFGYTKAEVLGKTPSILHKPEQAATLTSTILEEISQQGRWSGEIIFIRKDGNEGICETTILALQDEYGETFATIGVNHDITERKRAEVALRESEERWQLVIEANQDAIWDWNIITNQTFHSAKWAELVGEPAHQLISDDDWFNHIHPDDYDWVMAIRQEYLNRQIPNYIVEYRLRCHDGSYKWVLVHAIAQWDEQGNPVRMVGSTKDITERVQAQEALRRQLHRTLLLEQITQKIRQSLDTREIFETAATQIGRAFGVSRCLIHSYISSPTPRIPIVAEYVVSGYCSMLNMEISMTDNPHIQQLMAQDTAMSHDQPCGFGGDAPNVANATLTTGTAKTATPSPLCVYASPDVCVDALRPATDPSCQEIELKSMLSVRTSYQGQPNGAISLHQCSYVRQWTPDEIELLEAVAIQLGIALVQAHLLEQETQRREELTWKNFALEQAKRQAEAANRAKSEFLAMMSHEIRTPMNAVIGMTELLLDTDLTPQQQDFVETVRTSGEALLTIINDILDFSKIESGKLDLEKQPFDLRDCVEQVIDLLAPKAAQKDIELAYLIYPQVPVQIVGDLTRLRQVLMNLLNNAIKFTKEGEVVLSVRAQQLASRRAENFTEILFSIEDTGIGIAPEKMERLFQPFTQADASMTRQYGGTGLGLVISKRLGDMMGGSLWVKSQGCIGGNPSPRWQGEQLVSSTHSSCGSTFYFTITVQVAANQDSGEFYTSTSELVGRRLLIVDNNPTTRKILRMQAEFWQMQTCTAKSGEEALALLNKGMQFDIAIVDMQMPKMNGLILAREIRKHAGYQNIPLVMLTPLGKPDGSDFYDVEFATCLSKPIKQSQLYDVLAHTLGNQPLRASISRPHPPVVTSHVLEQLPLRILLAEDTIINQKVALLMLQKIGYQADVVANGLEVLKALQQQPYDVILMDVNMPEMDGLEASRRICQGWEISSRPYIIAMTANAMRGDRESCLAAGMDDYISKPVQIKDLSQALSKCRPRISSKLTSINKQGTKSFQNILWEGQNPTKSQTDNLKLATIDTKVLQSLRDMVGGEVAFAELLDCYLIETPKLIHNINAAVTNQDAQTLWKTAHNLKSSSASVGATSLAQLCKQLETQGRSNNLQGCVEIYLRLHNEFEQVKIALQTELEKEVQ</sequence>
<dbReference type="SMART" id="SM01079">
    <property type="entry name" value="CHASE"/>
    <property type="match status" value="1"/>
</dbReference>
<evidence type="ECO:0000256" key="2">
    <source>
        <dbReference type="ARBA" id="ARBA00004651"/>
    </source>
</evidence>
<keyword evidence="5" id="KW-1003">Cell membrane</keyword>
<dbReference type="InterPro" id="IPR003018">
    <property type="entry name" value="GAF"/>
</dbReference>
<dbReference type="FunFam" id="3.30.565.10:FF:000010">
    <property type="entry name" value="Sensor histidine kinase RcsC"/>
    <property type="match status" value="1"/>
</dbReference>
<dbReference type="SMART" id="SM00448">
    <property type="entry name" value="REC"/>
    <property type="match status" value="2"/>
</dbReference>
<feature type="domain" description="PAS" evidence="21">
    <location>
        <begin position="845"/>
        <end position="916"/>
    </location>
</feature>
<dbReference type="NCBIfam" id="TIGR00229">
    <property type="entry name" value="sensory_box"/>
    <property type="match status" value="6"/>
</dbReference>
<evidence type="ECO:0000256" key="6">
    <source>
        <dbReference type="ARBA" id="ARBA00022553"/>
    </source>
</evidence>
<dbReference type="InterPro" id="IPR000014">
    <property type="entry name" value="PAS"/>
</dbReference>
<organism evidence="25 26">
    <name type="scientific">Nostoc minutum NIES-26</name>
    <dbReference type="NCBI Taxonomy" id="1844469"/>
    <lineage>
        <taxon>Bacteria</taxon>
        <taxon>Bacillati</taxon>
        <taxon>Cyanobacteriota</taxon>
        <taxon>Cyanophyceae</taxon>
        <taxon>Nostocales</taxon>
        <taxon>Nostocaceae</taxon>
        <taxon>Nostoc</taxon>
    </lineage>
</organism>
<keyword evidence="14 18" id="KW-0472">Membrane</keyword>
<dbReference type="Gene3D" id="3.30.450.20">
    <property type="entry name" value="PAS domain"/>
    <property type="match status" value="6"/>
</dbReference>
<dbReference type="PROSITE" id="PS50109">
    <property type="entry name" value="HIS_KIN"/>
    <property type="match status" value="1"/>
</dbReference>
<dbReference type="InterPro" id="IPR036097">
    <property type="entry name" value="HisK_dim/P_sf"/>
</dbReference>
<name>A0A367RSQ8_9NOSO</name>
<dbReference type="PROSITE" id="PS50839">
    <property type="entry name" value="CHASE"/>
    <property type="match status" value="1"/>
</dbReference>
<dbReference type="Gene3D" id="1.20.120.160">
    <property type="entry name" value="HPT domain"/>
    <property type="match status" value="1"/>
</dbReference>
<dbReference type="Gene3D" id="3.30.450.350">
    <property type="entry name" value="CHASE domain"/>
    <property type="match status" value="1"/>
</dbReference>
<evidence type="ECO:0000256" key="12">
    <source>
        <dbReference type="ARBA" id="ARBA00022989"/>
    </source>
</evidence>
<dbReference type="Gene3D" id="3.40.50.2300">
    <property type="match status" value="2"/>
</dbReference>
<dbReference type="Pfam" id="PF00512">
    <property type="entry name" value="HisKA"/>
    <property type="match status" value="1"/>
</dbReference>
<dbReference type="SMART" id="SM00086">
    <property type="entry name" value="PAC"/>
    <property type="match status" value="6"/>
</dbReference>
<dbReference type="Gene3D" id="3.30.450.40">
    <property type="match status" value="1"/>
</dbReference>
<dbReference type="SMART" id="SM00073">
    <property type="entry name" value="HPT"/>
    <property type="match status" value="1"/>
</dbReference>
<feature type="domain" description="PAC" evidence="22">
    <location>
        <begin position="1046"/>
        <end position="1098"/>
    </location>
</feature>
<evidence type="ECO:0000256" key="7">
    <source>
        <dbReference type="ARBA" id="ARBA00022679"/>
    </source>
</evidence>
<dbReference type="SMART" id="SM00388">
    <property type="entry name" value="HisKA"/>
    <property type="match status" value="1"/>
</dbReference>
<dbReference type="SMART" id="SM00065">
    <property type="entry name" value="GAF"/>
    <property type="match status" value="1"/>
</dbReference>
<dbReference type="InterPro" id="IPR001789">
    <property type="entry name" value="Sig_transdc_resp-reg_receiver"/>
</dbReference>
<dbReference type="InterPro" id="IPR011006">
    <property type="entry name" value="CheY-like_superfamily"/>
</dbReference>
<feature type="domain" description="PAS" evidence="21">
    <location>
        <begin position="716"/>
        <end position="771"/>
    </location>
</feature>
<evidence type="ECO:0000256" key="13">
    <source>
        <dbReference type="ARBA" id="ARBA00023012"/>
    </source>
</evidence>
<keyword evidence="26" id="KW-1185">Reference proteome</keyword>
<feature type="domain" description="PAC" evidence="22">
    <location>
        <begin position="663"/>
        <end position="715"/>
    </location>
</feature>
<dbReference type="InterPro" id="IPR001610">
    <property type="entry name" value="PAC"/>
</dbReference>
<feature type="domain" description="CHASE" evidence="23">
    <location>
        <begin position="100"/>
        <end position="180"/>
    </location>
</feature>
<dbReference type="PROSITE" id="PS50113">
    <property type="entry name" value="PAC"/>
    <property type="match status" value="6"/>
</dbReference>
<dbReference type="InterPro" id="IPR036890">
    <property type="entry name" value="HATPase_C_sf"/>
</dbReference>
<feature type="domain" description="PAS" evidence="21">
    <location>
        <begin position="457"/>
        <end position="506"/>
    </location>
</feature>
<dbReference type="Proteomes" id="UP000252107">
    <property type="component" value="Unassembled WGS sequence"/>
</dbReference>
<feature type="domain" description="HPt" evidence="24">
    <location>
        <begin position="1921"/>
        <end position="2014"/>
    </location>
</feature>
<dbReference type="GO" id="GO:0000155">
    <property type="term" value="F:phosphorelay sensor kinase activity"/>
    <property type="evidence" value="ECO:0007669"/>
    <property type="project" value="InterPro"/>
</dbReference>
<dbReference type="InterPro" id="IPR029016">
    <property type="entry name" value="GAF-like_dom_sf"/>
</dbReference>
<dbReference type="SUPFAM" id="SSF55781">
    <property type="entry name" value="GAF domain-like"/>
    <property type="match status" value="1"/>
</dbReference>
<dbReference type="Pfam" id="PF01627">
    <property type="entry name" value="Hpt"/>
    <property type="match status" value="1"/>
</dbReference>
<evidence type="ECO:0000256" key="8">
    <source>
        <dbReference type="ARBA" id="ARBA00022692"/>
    </source>
</evidence>
<keyword evidence="9" id="KW-0547">Nucleotide-binding</keyword>
<proteinExistence type="inferred from homology"/>
<dbReference type="SUPFAM" id="SSF47226">
    <property type="entry name" value="Histidine-containing phosphotransfer domain, HPT domain"/>
    <property type="match status" value="1"/>
</dbReference>
<evidence type="ECO:0000256" key="5">
    <source>
        <dbReference type="ARBA" id="ARBA00022475"/>
    </source>
</evidence>
<feature type="modified residue" description="4-aspartylphosphate" evidence="17">
    <location>
        <position position="1655"/>
    </location>
</feature>
<evidence type="ECO:0000256" key="4">
    <source>
        <dbReference type="ARBA" id="ARBA00012438"/>
    </source>
</evidence>
<dbReference type="SUPFAM" id="SSF52172">
    <property type="entry name" value="CheY-like"/>
    <property type="match status" value="2"/>
</dbReference>
<dbReference type="InterPro" id="IPR003661">
    <property type="entry name" value="HisK_dim/P_dom"/>
</dbReference>
<evidence type="ECO:0000259" key="19">
    <source>
        <dbReference type="PROSITE" id="PS50109"/>
    </source>
</evidence>
<evidence type="ECO:0000256" key="15">
    <source>
        <dbReference type="ARBA" id="ARBA00074306"/>
    </source>
</evidence>
<dbReference type="InterPro" id="IPR000700">
    <property type="entry name" value="PAS-assoc_C"/>
</dbReference>
<dbReference type="InterPro" id="IPR005467">
    <property type="entry name" value="His_kinase_dom"/>
</dbReference>
<dbReference type="SUPFAM" id="SSF55874">
    <property type="entry name" value="ATPase domain of HSP90 chaperone/DNA topoisomerase II/histidine kinase"/>
    <property type="match status" value="1"/>
</dbReference>
<evidence type="ECO:0000256" key="16">
    <source>
        <dbReference type="PROSITE-ProRule" id="PRU00110"/>
    </source>
</evidence>
<dbReference type="InterPro" id="IPR008207">
    <property type="entry name" value="Sig_transdc_His_kin_Hpt_dom"/>
</dbReference>
<evidence type="ECO:0000256" key="9">
    <source>
        <dbReference type="ARBA" id="ARBA00022741"/>
    </source>
</evidence>
<dbReference type="SMART" id="SM00387">
    <property type="entry name" value="HATPase_c"/>
    <property type="match status" value="1"/>
</dbReference>
<evidence type="ECO:0000256" key="10">
    <source>
        <dbReference type="ARBA" id="ARBA00022777"/>
    </source>
</evidence>
<dbReference type="Pfam" id="PF01590">
    <property type="entry name" value="GAF"/>
    <property type="match status" value="1"/>
</dbReference>
<dbReference type="CDD" id="cd00088">
    <property type="entry name" value="HPT"/>
    <property type="match status" value="1"/>
</dbReference>
<gene>
    <name evidence="25" type="ORF">A6770_38825</name>
</gene>
<dbReference type="InterPro" id="IPR035965">
    <property type="entry name" value="PAS-like_dom_sf"/>
</dbReference>
<accession>A0A367RSQ8</accession>
<evidence type="ECO:0000313" key="26">
    <source>
        <dbReference type="Proteomes" id="UP000252107"/>
    </source>
</evidence>
<dbReference type="Pfam" id="PF03924">
    <property type="entry name" value="CHASE"/>
    <property type="match status" value="1"/>
</dbReference>
<dbReference type="GO" id="GO:0005886">
    <property type="term" value="C:plasma membrane"/>
    <property type="evidence" value="ECO:0007669"/>
    <property type="project" value="UniProtKB-SubCell"/>
</dbReference>
<dbReference type="Pfam" id="PF00072">
    <property type="entry name" value="Response_reg"/>
    <property type="match status" value="2"/>
</dbReference>
<feature type="domain" description="PAC" evidence="22">
    <location>
        <begin position="789"/>
        <end position="841"/>
    </location>
</feature>
<dbReference type="InterPro" id="IPR013655">
    <property type="entry name" value="PAS_fold_3"/>
</dbReference>
<feature type="domain" description="Histidine kinase" evidence="19">
    <location>
        <begin position="1339"/>
        <end position="1549"/>
    </location>
</feature>
<evidence type="ECO:0000259" key="22">
    <source>
        <dbReference type="PROSITE" id="PS50113"/>
    </source>
</evidence>
<keyword evidence="12 18" id="KW-1133">Transmembrane helix</keyword>
<protein>
    <recommendedName>
        <fullName evidence="15">Circadian input-output histidine kinase CikA</fullName>
        <ecNumber evidence="4">2.7.13.3</ecNumber>
    </recommendedName>
</protein>
<dbReference type="PROSITE" id="PS50894">
    <property type="entry name" value="HPT"/>
    <property type="match status" value="1"/>
</dbReference>
<comment type="caution">
    <text evidence="25">The sequence shown here is derived from an EMBL/GenBank/DDBJ whole genome shotgun (WGS) entry which is preliminary data.</text>
</comment>
<feature type="transmembrane region" description="Helical" evidence="18">
    <location>
        <begin position="281"/>
        <end position="300"/>
    </location>
</feature>
<dbReference type="EC" id="2.7.13.3" evidence="4"/>
<dbReference type="Gene3D" id="1.10.287.130">
    <property type="match status" value="1"/>
</dbReference>
<evidence type="ECO:0000256" key="18">
    <source>
        <dbReference type="SAM" id="Phobius"/>
    </source>
</evidence>
<dbReference type="InterPro" id="IPR042240">
    <property type="entry name" value="CHASE_sf"/>
</dbReference>
<dbReference type="Pfam" id="PF02518">
    <property type="entry name" value="HATPase_c"/>
    <property type="match status" value="1"/>
</dbReference>
<feature type="domain" description="PAS" evidence="21">
    <location>
        <begin position="587"/>
        <end position="659"/>
    </location>
</feature>
<comment type="catalytic activity">
    <reaction evidence="1">
        <text>ATP + protein L-histidine = ADP + protein N-phospho-L-histidine.</text>
        <dbReference type="EC" id="2.7.13.3"/>
    </reaction>
</comment>
<feature type="domain" description="PAC" evidence="22">
    <location>
        <begin position="532"/>
        <end position="586"/>
    </location>
</feature>
<evidence type="ECO:0000256" key="3">
    <source>
        <dbReference type="ARBA" id="ARBA00006402"/>
    </source>
</evidence>
<comment type="subcellular location">
    <subcellularLocation>
        <location evidence="2">Cell membrane</location>
        <topology evidence="2">Multi-pass membrane protein</topology>
    </subcellularLocation>
</comment>
<feature type="transmembrane region" description="Helical" evidence="18">
    <location>
        <begin position="6"/>
        <end position="24"/>
    </location>
</feature>
<dbReference type="PANTHER" id="PTHR45339">
    <property type="entry name" value="HYBRID SIGNAL TRANSDUCTION HISTIDINE KINASE J"/>
    <property type="match status" value="1"/>
</dbReference>
<keyword evidence="10" id="KW-0418">Kinase</keyword>
<evidence type="ECO:0000259" key="21">
    <source>
        <dbReference type="PROSITE" id="PS50112"/>
    </source>
</evidence>
<dbReference type="Gene3D" id="3.30.565.10">
    <property type="entry name" value="Histidine kinase-like ATPase, C-terminal domain"/>
    <property type="match status" value="1"/>
</dbReference>
<dbReference type="Pfam" id="PF08447">
    <property type="entry name" value="PAS_3"/>
    <property type="match status" value="4"/>
</dbReference>
<dbReference type="CDD" id="cd00082">
    <property type="entry name" value="HisKA"/>
    <property type="match status" value="1"/>
</dbReference>
<feature type="domain" description="Response regulatory" evidence="20">
    <location>
        <begin position="1605"/>
        <end position="1721"/>
    </location>
</feature>
<dbReference type="CDD" id="cd17546">
    <property type="entry name" value="REC_hyHK_CKI1_RcsC-like"/>
    <property type="match status" value="2"/>
</dbReference>
<dbReference type="SUPFAM" id="SSF47384">
    <property type="entry name" value="Homodimeric domain of signal transducing histidine kinase"/>
    <property type="match status" value="1"/>
</dbReference>
<dbReference type="FunFam" id="3.30.450.20:FF:000099">
    <property type="entry name" value="Sensory box sensor histidine kinase"/>
    <property type="match status" value="1"/>
</dbReference>
<dbReference type="CDD" id="cd00130">
    <property type="entry name" value="PAS"/>
    <property type="match status" value="6"/>
</dbReference>
<feature type="modified residue" description="Phosphohistidine" evidence="16">
    <location>
        <position position="1960"/>
    </location>
</feature>
<evidence type="ECO:0000256" key="11">
    <source>
        <dbReference type="ARBA" id="ARBA00022840"/>
    </source>
</evidence>
<keyword evidence="11" id="KW-0067">ATP-binding</keyword>
<feature type="domain" description="PAS" evidence="21">
    <location>
        <begin position="971"/>
        <end position="1042"/>
    </location>
</feature>
<dbReference type="SMART" id="SM00091">
    <property type="entry name" value="PAS"/>
    <property type="match status" value="6"/>
</dbReference>
<evidence type="ECO:0000259" key="23">
    <source>
        <dbReference type="PROSITE" id="PS50839"/>
    </source>
</evidence>
<dbReference type="InterPro" id="IPR004358">
    <property type="entry name" value="Sig_transdc_His_kin-like_C"/>
</dbReference>